<dbReference type="Proteomes" id="UP000266634">
    <property type="component" value="Unassembled WGS sequence"/>
</dbReference>
<dbReference type="EMBL" id="QWEA01000162">
    <property type="protein sequence ID" value="RIJ43607.1"/>
    <property type="molecule type" value="Genomic_DNA"/>
</dbReference>
<accession>A0A399SNR4</accession>
<keyword evidence="1" id="KW-0378">Hydrolase</keyword>
<feature type="non-terminal residue" evidence="1">
    <location>
        <position position="22"/>
    </location>
</feature>
<gene>
    <name evidence="1" type="ORF">DZF93_05935</name>
</gene>
<evidence type="ECO:0000313" key="2">
    <source>
        <dbReference type="Proteomes" id="UP000266634"/>
    </source>
</evidence>
<sequence length="22" mass="2341">MAGLEVVAAVLIRDGRALACRR</sequence>
<evidence type="ECO:0000313" key="1">
    <source>
        <dbReference type="EMBL" id="RIJ43607.1"/>
    </source>
</evidence>
<organism evidence="1 2">
    <name type="scientific">Clavibacter michiganensis subsp. insidiosus</name>
    <dbReference type="NCBI Taxonomy" id="33014"/>
    <lineage>
        <taxon>Bacteria</taxon>
        <taxon>Bacillati</taxon>
        <taxon>Actinomycetota</taxon>
        <taxon>Actinomycetes</taxon>
        <taxon>Micrococcales</taxon>
        <taxon>Microbacteriaceae</taxon>
        <taxon>Clavibacter</taxon>
    </lineage>
</organism>
<dbReference type="GO" id="GO:0016787">
    <property type="term" value="F:hydrolase activity"/>
    <property type="evidence" value="ECO:0007669"/>
    <property type="project" value="UniProtKB-KW"/>
</dbReference>
<protein>
    <submittedName>
        <fullName evidence="1">(Deoxy)nucleoside triphosphate pyrophosphohydrolase</fullName>
    </submittedName>
</protein>
<name>A0A399SNR4_9MICO</name>
<reference evidence="1 2" key="1">
    <citation type="submission" date="2018-08" db="EMBL/GenBank/DDBJ databases">
        <title>Genome Sequence of Clavibacter michiganensis Subspecies type strains, and the Atypical Peach-Colored Strains Isolated from Tomato.</title>
        <authorList>
            <person name="Osdaghi E."/>
            <person name="Portier P."/>
            <person name="Briand M."/>
            <person name="Jacques M.-A."/>
        </authorList>
    </citation>
    <scope>NUCLEOTIDE SEQUENCE [LARGE SCALE GENOMIC DNA]</scope>
    <source>
        <strain evidence="1 2">CFBP 6488</strain>
    </source>
</reference>
<comment type="caution">
    <text evidence="1">The sequence shown here is derived from an EMBL/GenBank/DDBJ whole genome shotgun (WGS) entry which is preliminary data.</text>
</comment>
<proteinExistence type="predicted"/>
<dbReference type="AlphaFoldDB" id="A0A399SNR4"/>